<evidence type="ECO:0000313" key="3">
    <source>
        <dbReference type="Proteomes" id="UP000728647"/>
    </source>
</evidence>
<reference evidence="2" key="1">
    <citation type="submission" date="2020-06" db="EMBL/GenBank/DDBJ databases">
        <title>Haloterrigena sp. nov., an extremely halophilic archaeon isolated from a saline sediment.</title>
        <authorList>
            <person name="Liu B.-B."/>
        </authorList>
    </citation>
    <scope>NUCLEOTIDE SEQUENCE</scope>
    <source>
        <strain evidence="2">SYSU A121-1</strain>
    </source>
</reference>
<dbReference type="GO" id="GO:0016787">
    <property type="term" value="F:hydrolase activity"/>
    <property type="evidence" value="ECO:0007669"/>
    <property type="project" value="UniProtKB-KW"/>
</dbReference>
<feature type="transmembrane region" description="Helical" evidence="1">
    <location>
        <begin position="58"/>
        <end position="79"/>
    </location>
</feature>
<keyword evidence="2" id="KW-0378">Hydrolase</keyword>
<evidence type="ECO:0000256" key="1">
    <source>
        <dbReference type="SAM" id="Phobius"/>
    </source>
</evidence>
<dbReference type="RefSeq" id="WP_174700945.1">
    <property type="nucleotide sequence ID" value="NZ_JABURA010000001.1"/>
</dbReference>
<dbReference type="Proteomes" id="UP000728647">
    <property type="component" value="Unassembled WGS sequence"/>
</dbReference>
<organism evidence="2 3">
    <name type="scientific">Haloterrigena gelatinilytica</name>
    <dbReference type="NCBI Taxonomy" id="2741724"/>
    <lineage>
        <taxon>Archaea</taxon>
        <taxon>Methanobacteriati</taxon>
        <taxon>Methanobacteriota</taxon>
        <taxon>Stenosarchaea group</taxon>
        <taxon>Halobacteria</taxon>
        <taxon>Halobacteriales</taxon>
        <taxon>Natrialbaceae</taxon>
        <taxon>Haloterrigena</taxon>
    </lineage>
</organism>
<proteinExistence type="predicted"/>
<dbReference type="EMBL" id="JABURA010000001">
    <property type="protein sequence ID" value="NUB89443.1"/>
    <property type="molecule type" value="Genomic_DNA"/>
</dbReference>
<keyword evidence="1" id="KW-1133">Transmembrane helix</keyword>
<keyword evidence="1" id="KW-0472">Membrane</keyword>
<gene>
    <name evidence="2" type="ORF">HT576_00155</name>
</gene>
<dbReference type="Pfam" id="PF04307">
    <property type="entry name" value="YdjM"/>
    <property type="match status" value="1"/>
</dbReference>
<keyword evidence="1" id="KW-0812">Transmembrane</keyword>
<protein>
    <submittedName>
        <fullName evidence="2">Metal-dependent hydrolase</fullName>
    </submittedName>
</protein>
<name>A0A8J8KCT3_9EURY</name>
<accession>A0A8J8KCT3</accession>
<comment type="caution">
    <text evidence="2">The sequence shown here is derived from an EMBL/GenBank/DDBJ whole genome shotgun (WGS) entry which is preliminary data.</text>
</comment>
<dbReference type="InterPro" id="IPR007404">
    <property type="entry name" value="YdjM-like"/>
</dbReference>
<evidence type="ECO:0000313" key="2">
    <source>
        <dbReference type="EMBL" id="NUB89443.1"/>
    </source>
</evidence>
<feature type="transmembrane region" description="Helical" evidence="1">
    <location>
        <begin position="154"/>
        <end position="173"/>
    </location>
</feature>
<sequence>MPWGHAAFGYVLYSLGHRFVTREPPNGPLVVLALLFGTQLPDLVDKTLSWGLNLFPQGYSVAHSVFVAVPIGLLVLGATASDRRDIGIAFTLGYWSHLLGDAILAVPKLGVSPSDRLLWPVVTLPPYQSEVTLIGRVTQVISAFFGEVLTTEQLVFLALYSIPYLLVFALWLVDGAPGVAHFLRADDS</sequence>
<dbReference type="OrthoDB" id="206308at2157"/>
<dbReference type="AlphaFoldDB" id="A0A8J8KCT3"/>